<keyword evidence="3" id="KW-1185">Reference proteome</keyword>
<reference evidence="3" key="1">
    <citation type="journal article" date="2019" name="Int. J. Syst. Evol. Microbiol.">
        <title>The Global Catalogue of Microorganisms (GCM) 10K type strain sequencing project: providing services to taxonomists for standard genome sequencing and annotation.</title>
        <authorList>
            <consortium name="The Broad Institute Genomics Platform"/>
            <consortium name="The Broad Institute Genome Sequencing Center for Infectious Disease"/>
            <person name="Wu L."/>
            <person name="Ma J."/>
        </authorList>
    </citation>
    <scope>NUCLEOTIDE SEQUENCE [LARGE SCALE GENOMIC DNA]</scope>
    <source>
        <strain evidence="3">JCM 16083</strain>
    </source>
</reference>
<proteinExistence type="predicted"/>
<dbReference type="EMBL" id="BAAAFH010000011">
    <property type="protein sequence ID" value="GAA0875622.1"/>
    <property type="molecule type" value="Genomic_DNA"/>
</dbReference>
<comment type="caution">
    <text evidence="2">The sequence shown here is derived from an EMBL/GenBank/DDBJ whole genome shotgun (WGS) entry which is preliminary data.</text>
</comment>
<accession>A0ABP3Y3U3</accession>
<protein>
    <submittedName>
        <fullName evidence="2">Uncharacterized protein</fullName>
    </submittedName>
</protein>
<evidence type="ECO:0000313" key="2">
    <source>
        <dbReference type="EMBL" id="GAA0875622.1"/>
    </source>
</evidence>
<dbReference type="RefSeq" id="WP_343787300.1">
    <property type="nucleotide sequence ID" value="NZ_BAAAFH010000011.1"/>
</dbReference>
<sequence>MVQLLSLGDLFAFGAIALTGTVYFFGVIAIIVAIIYLIFKRIKDKKKETFEKRDN</sequence>
<dbReference type="Proteomes" id="UP001501126">
    <property type="component" value="Unassembled WGS sequence"/>
</dbReference>
<organism evidence="2 3">
    <name type="scientific">Wandonia haliotis</name>
    <dbReference type="NCBI Taxonomy" id="574963"/>
    <lineage>
        <taxon>Bacteria</taxon>
        <taxon>Pseudomonadati</taxon>
        <taxon>Bacteroidota</taxon>
        <taxon>Flavobacteriia</taxon>
        <taxon>Flavobacteriales</taxon>
        <taxon>Crocinitomicaceae</taxon>
        <taxon>Wandonia</taxon>
    </lineage>
</organism>
<evidence type="ECO:0000313" key="3">
    <source>
        <dbReference type="Proteomes" id="UP001501126"/>
    </source>
</evidence>
<keyword evidence="1" id="KW-0472">Membrane</keyword>
<gene>
    <name evidence="2" type="ORF">GCM10009118_20310</name>
</gene>
<evidence type="ECO:0000256" key="1">
    <source>
        <dbReference type="SAM" id="Phobius"/>
    </source>
</evidence>
<keyword evidence="1" id="KW-1133">Transmembrane helix</keyword>
<feature type="transmembrane region" description="Helical" evidence="1">
    <location>
        <begin position="12"/>
        <end position="39"/>
    </location>
</feature>
<name>A0ABP3Y3U3_9FLAO</name>
<keyword evidence="1" id="KW-0812">Transmembrane</keyword>